<protein>
    <submittedName>
        <fullName evidence="1">Uncharacterized protein</fullName>
    </submittedName>
</protein>
<evidence type="ECO:0000313" key="1">
    <source>
        <dbReference type="EMBL" id="KAK3699488.1"/>
    </source>
</evidence>
<keyword evidence="2" id="KW-1185">Reference proteome</keyword>
<reference evidence="1" key="1">
    <citation type="submission" date="2023-07" db="EMBL/GenBank/DDBJ databases">
        <title>Black Yeasts Isolated from many extreme environments.</title>
        <authorList>
            <person name="Coleine C."/>
            <person name="Stajich J.E."/>
            <person name="Selbmann L."/>
        </authorList>
    </citation>
    <scope>NUCLEOTIDE SEQUENCE</scope>
    <source>
        <strain evidence="1">CCFEE 5714</strain>
    </source>
</reference>
<sequence>MKQLFEIEVQSIDECKERGSKSDPITATSNYYKIDVPFKKGGTGPKLGELLTASKKCTKESVCRECSHDSLTTERLATLHCASDSFAAQQSRLRYVGKASSKKNALAVYTTSQAYTHDDDTGTLTTVVQVQKHAGYESIRRLEVDVKLRLGAATKDTSIGYIVAWHVNKALKPAIGKRYWITELLGDDERAGLDKTEELRLNINKLYTQAGMPRALVRNYSDDLQHDDLIFVDTITLYQKWRGKSIGPKVVASFHSQIFEIVGYEGEAGSPAAVCILSPAKSGSVTVNNKKSELEVEQALQRQYGKSGYATWIQGDPDEDSVTVMGRTIEDGDI</sequence>
<accession>A0ACC3MPF3</accession>
<dbReference type="EMBL" id="JAUTXU010000197">
    <property type="protein sequence ID" value="KAK3699488.1"/>
    <property type="molecule type" value="Genomic_DNA"/>
</dbReference>
<evidence type="ECO:0000313" key="2">
    <source>
        <dbReference type="Proteomes" id="UP001281147"/>
    </source>
</evidence>
<name>A0ACC3MPF3_9PEZI</name>
<dbReference type="Proteomes" id="UP001281147">
    <property type="component" value="Unassembled WGS sequence"/>
</dbReference>
<gene>
    <name evidence="1" type="ORF">LTR37_016445</name>
</gene>
<comment type="caution">
    <text evidence="1">The sequence shown here is derived from an EMBL/GenBank/DDBJ whole genome shotgun (WGS) entry which is preliminary data.</text>
</comment>
<proteinExistence type="predicted"/>
<organism evidence="1 2">
    <name type="scientific">Vermiconidia calcicola</name>
    <dbReference type="NCBI Taxonomy" id="1690605"/>
    <lineage>
        <taxon>Eukaryota</taxon>
        <taxon>Fungi</taxon>
        <taxon>Dikarya</taxon>
        <taxon>Ascomycota</taxon>
        <taxon>Pezizomycotina</taxon>
        <taxon>Dothideomycetes</taxon>
        <taxon>Dothideomycetidae</taxon>
        <taxon>Mycosphaerellales</taxon>
        <taxon>Extremaceae</taxon>
        <taxon>Vermiconidia</taxon>
    </lineage>
</organism>